<feature type="compositionally biased region" description="Polar residues" evidence="6">
    <location>
        <begin position="579"/>
        <end position="596"/>
    </location>
</feature>
<evidence type="ECO:0000313" key="10">
    <source>
        <dbReference type="EMBL" id="QSS55674.1"/>
    </source>
</evidence>
<evidence type="ECO:0000256" key="5">
    <source>
        <dbReference type="SAM" id="Coils"/>
    </source>
</evidence>
<feature type="domain" description="TM7S3/TM198-like" evidence="9">
    <location>
        <begin position="115"/>
        <end position="317"/>
    </location>
</feature>
<evidence type="ECO:0000256" key="1">
    <source>
        <dbReference type="ARBA" id="ARBA00004141"/>
    </source>
</evidence>
<gene>
    <name evidence="10" type="ORF">I7I53_03622</name>
</gene>
<feature type="compositionally biased region" description="Basic and acidic residues" evidence="6">
    <location>
        <begin position="672"/>
        <end position="685"/>
    </location>
</feature>
<feature type="signal peptide" evidence="8">
    <location>
        <begin position="1"/>
        <end position="23"/>
    </location>
</feature>
<protein>
    <recommendedName>
        <fullName evidence="9">TM7S3/TM198-like domain-containing protein</fullName>
    </recommendedName>
</protein>
<dbReference type="Proteomes" id="UP000663419">
    <property type="component" value="Chromosome 4"/>
</dbReference>
<keyword evidence="2 7" id="KW-0812">Transmembrane</keyword>
<dbReference type="PANTHER" id="PTHR39469:SF1">
    <property type="entry name" value="DUF4203 DOMAIN-CONTAINING PROTEIN"/>
    <property type="match status" value="1"/>
</dbReference>
<feature type="transmembrane region" description="Helical" evidence="7">
    <location>
        <begin position="107"/>
        <end position="130"/>
    </location>
</feature>
<evidence type="ECO:0000256" key="7">
    <source>
        <dbReference type="SAM" id="Phobius"/>
    </source>
</evidence>
<organism evidence="10 11">
    <name type="scientific">Ajellomyces capsulatus (strain H88)</name>
    <name type="common">Darling's disease fungus</name>
    <name type="synonym">Histoplasma capsulatum</name>
    <dbReference type="NCBI Taxonomy" id="544711"/>
    <lineage>
        <taxon>Eukaryota</taxon>
        <taxon>Fungi</taxon>
        <taxon>Dikarya</taxon>
        <taxon>Ascomycota</taxon>
        <taxon>Pezizomycotina</taxon>
        <taxon>Eurotiomycetes</taxon>
        <taxon>Eurotiomycetidae</taxon>
        <taxon>Onygenales</taxon>
        <taxon>Ajellomycetaceae</taxon>
        <taxon>Histoplasma</taxon>
    </lineage>
</organism>
<accession>A0A8A1LTD9</accession>
<evidence type="ECO:0000313" key="11">
    <source>
        <dbReference type="Proteomes" id="UP000663419"/>
    </source>
</evidence>
<feature type="transmembrane region" description="Helical" evidence="7">
    <location>
        <begin position="137"/>
        <end position="158"/>
    </location>
</feature>
<feature type="transmembrane region" description="Helical" evidence="7">
    <location>
        <begin position="194"/>
        <end position="211"/>
    </location>
</feature>
<reference evidence="10" key="1">
    <citation type="submission" date="2021-01" db="EMBL/GenBank/DDBJ databases">
        <title>Chromosome-level genome assembly of a human fungal pathogen reveals clustering of transcriptionally co-regulated genes.</title>
        <authorList>
            <person name="Voorhies M."/>
            <person name="Cohen S."/>
            <person name="Shea T.P."/>
            <person name="Petrus S."/>
            <person name="Munoz J.F."/>
            <person name="Poplawski S."/>
            <person name="Goldman W.E."/>
            <person name="Michael T."/>
            <person name="Cuomo C.A."/>
            <person name="Sil A."/>
            <person name="Beyhan S."/>
        </authorList>
    </citation>
    <scope>NUCLEOTIDE SEQUENCE</scope>
    <source>
        <strain evidence="10">H88</strain>
    </source>
</reference>
<evidence type="ECO:0000259" key="9">
    <source>
        <dbReference type="Pfam" id="PF13886"/>
    </source>
</evidence>
<dbReference type="InterPro" id="IPR025256">
    <property type="entry name" value="TM7S3/TM198-like_dom"/>
</dbReference>
<feature type="transmembrane region" description="Helical" evidence="7">
    <location>
        <begin position="164"/>
        <end position="187"/>
    </location>
</feature>
<name>A0A8A1LTD9_AJEC8</name>
<keyword evidence="8" id="KW-0732">Signal</keyword>
<keyword evidence="5" id="KW-0175">Coiled coil</keyword>
<feature type="compositionally biased region" description="Basic and acidic residues" evidence="6">
    <location>
        <begin position="382"/>
        <end position="391"/>
    </location>
</feature>
<comment type="subcellular location">
    <subcellularLocation>
        <location evidence="1">Membrane</location>
        <topology evidence="1">Multi-pass membrane protein</topology>
    </subcellularLocation>
</comment>
<dbReference type="PANTHER" id="PTHR39469">
    <property type="entry name" value="CHROMOSOME 1, WHOLE GENOME SHOTGUN SEQUENCE"/>
    <property type="match status" value="1"/>
</dbReference>
<evidence type="ECO:0000256" key="2">
    <source>
        <dbReference type="ARBA" id="ARBA00022692"/>
    </source>
</evidence>
<keyword evidence="4 7" id="KW-0472">Membrane</keyword>
<proteinExistence type="predicted"/>
<sequence>MRASFICIILYSISLTGPACVGGIQNFARQNVDALEPTKITPRVTLSPTDAATNSSPGTQSTSKPDPTATSKSGNDTTSTKSPHPTDLSFLNGTEPDPNLLPLLPRITPGLSVAGVVLIIAGGIYALVGIRKIWIQIFFSVGFSSALAVTILIIYLMNPPISDAVQGAFVVAATATGAVFGGISLAFQEVSEGFGCLLGGFSLSMWILPMKPGGLLVETGHKAAFIASLTIGFYCLSFIRRTRIYALICATSFSGATAVILGIDCFSKAGLKEFWVYIWGLNENVFPSNASTYPITRGIRAELSGIIAIFLMGLVSQAKVWKMIKDRRRRETSLVDEEQKKHDQVEEEIAKNLEEDTNRERAHWESVYGDQQRPQNDSGIEIGREEGHERFSGTSVNRTSENRIYEMDALRMPGGDARNYTPHKSRESVQPITAAAAAMPAQSDTPPSNNSSSGDAQDTKPSIAPGHQPGLHELPGDTEMPGSANIAINSFRANPFEVRMDDECSSAAASLAESDYMACVRNDRDPAFRQPIHGRVVESNCTDDGGDGLTFVNDTRSISSSVEVEANEEHDYNMGPASQMESGTRCSPSSIYSGSQGAAEPTAVTEPDSSAVGKVNCNGESVKNHDPTPLIETRWAESNGSEQNPILPDRINGCETEYALADDHAFPGPEISSKKTPDQDGKLAELTEAATTHSPGLADATGGSTASDQQISGKHDKPSDVSESLSSSIPVANRLSKVQSVLLPRVQLTSESVDNIPSHTSRVVLSHRTNEWAKHISDAGPPEVMEMDDLQQDIETETDEPVAPVLVSELQQTAASTLSSRELDIDNSAVPRSQHGADPRLIRSSLRKSYIGIQTASDTPSSPPGRSPNSTNSSQTPPIYLLHRSGSNSTLGVAAQVETNRARPTSSISSTYKPASGILESNESHDRAPSFRGHRMSSPPLLAQRESAIRNRSLLLPSNISSATVNHFSKSQSRLSLNIPQTQHRSASPYPTKNNISVESTDDIPLSVRRELIHRGNNFQNQSQTQPSLHRPASVCSFPSLDNMSLVTARRQYEDHSQVQDSLQVREAKFARWRESVRNENIIKHFPDAAVETRWADLVKEHQWSQLGKQKEAIRTSYRNSAIEQAMRKGDMLSMHNEALRRMQASANKHASGTHSPAS</sequence>
<feature type="compositionally biased region" description="Polar residues" evidence="6">
    <location>
        <begin position="702"/>
        <end position="712"/>
    </location>
</feature>
<feature type="region of interest" description="Disordered" evidence="6">
    <location>
        <begin position="854"/>
        <end position="885"/>
    </location>
</feature>
<feature type="compositionally biased region" description="Polar residues" evidence="6">
    <location>
        <begin position="442"/>
        <end position="460"/>
    </location>
</feature>
<feature type="transmembrane region" description="Helical" evidence="7">
    <location>
        <begin position="223"/>
        <end position="239"/>
    </location>
</feature>
<feature type="coiled-coil region" evidence="5">
    <location>
        <begin position="328"/>
        <end position="355"/>
    </location>
</feature>
<evidence type="ECO:0000256" key="3">
    <source>
        <dbReference type="ARBA" id="ARBA00022989"/>
    </source>
</evidence>
<feature type="region of interest" description="Disordered" evidence="6">
    <location>
        <begin position="39"/>
        <end position="91"/>
    </location>
</feature>
<evidence type="ECO:0000256" key="4">
    <source>
        <dbReference type="ARBA" id="ARBA00023136"/>
    </source>
</evidence>
<keyword evidence="3 7" id="KW-1133">Transmembrane helix</keyword>
<dbReference type="AlphaFoldDB" id="A0A8A1LTD9"/>
<feature type="compositionally biased region" description="Low complexity" evidence="6">
    <location>
        <begin position="867"/>
        <end position="878"/>
    </location>
</feature>
<dbReference type="GO" id="GO:0016020">
    <property type="term" value="C:membrane"/>
    <property type="evidence" value="ECO:0007669"/>
    <property type="project" value="UniProtKB-SubCell"/>
</dbReference>
<feature type="region of interest" description="Disordered" evidence="6">
    <location>
        <begin position="365"/>
        <end position="400"/>
    </location>
</feature>
<feature type="region of interest" description="Disordered" evidence="6">
    <location>
        <begin position="573"/>
        <end position="629"/>
    </location>
</feature>
<evidence type="ECO:0000256" key="8">
    <source>
        <dbReference type="SAM" id="SignalP"/>
    </source>
</evidence>
<evidence type="ECO:0000256" key="6">
    <source>
        <dbReference type="SAM" id="MobiDB-lite"/>
    </source>
</evidence>
<feature type="region of interest" description="Disordered" evidence="6">
    <location>
        <begin position="664"/>
        <end position="726"/>
    </location>
</feature>
<dbReference type="EMBL" id="CP069105">
    <property type="protein sequence ID" value="QSS55674.1"/>
    <property type="molecule type" value="Genomic_DNA"/>
</dbReference>
<feature type="chain" id="PRO_5034950676" description="TM7S3/TM198-like domain-containing protein" evidence="8">
    <location>
        <begin position="24"/>
        <end position="1159"/>
    </location>
</feature>
<feature type="transmembrane region" description="Helical" evidence="7">
    <location>
        <begin position="244"/>
        <end position="263"/>
    </location>
</feature>
<feature type="compositionally biased region" description="Polar residues" evidence="6">
    <location>
        <begin position="898"/>
        <end position="913"/>
    </location>
</feature>
<feature type="compositionally biased region" description="Polar residues" evidence="6">
    <location>
        <begin position="44"/>
        <end position="83"/>
    </location>
</feature>
<dbReference type="VEuPathDB" id="FungiDB:I7I53_03622"/>
<feature type="region of interest" description="Disordered" evidence="6">
    <location>
        <begin position="898"/>
        <end position="938"/>
    </location>
</feature>
<dbReference type="Pfam" id="PF13886">
    <property type="entry name" value="TM7S3_TM198"/>
    <property type="match status" value="1"/>
</dbReference>
<feature type="region of interest" description="Disordered" evidence="6">
    <location>
        <begin position="435"/>
        <end position="483"/>
    </location>
</feature>